<keyword evidence="7" id="KW-0456">Lyase</keyword>
<dbReference type="PRINTS" id="PR00790">
    <property type="entry name" value="PAMONOXGNASE"/>
</dbReference>
<evidence type="ECO:0000256" key="9">
    <source>
        <dbReference type="PIRSR" id="PIRSR600720-2"/>
    </source>
</evidence>
<dbReference type="EC" id="4.3.2.5" evidence="1"/>
<dbReference type="AlphaFoldDB" id="A0A914BZP4"/>
<evidence type="ECO:0000256" key="2">
    <source>
        <dbReference type="ARBA" id="ARBA00022723"/>
    </source>
</evidence>
<dbReference type="CDD" id="cd14958">
    <property type="entry name" value="NHL_PAL_like"/>
    <property type="match status" value="1"/>
</dbReference>
<organism evidence="12 13">
    <name type="scientific">Acrobeloides nanus</name>
    <dbReference type="NCBI Taxonomy" id="290746"/>
    <lineage>
        <taxon>Eukaryota</taxon>
        <taxon>Metazoa</taxon>
        <taxon>Ecdysozoa</taxon>
        <taxon>Nematoda</taxon>
        <taxon>Chromadorea</taxon>
        <taxon>Rhabditida</taxon>
        <taxon>Tylenchina</taxon>
        <taxon>Cephalobomorpha</taxon>
        <taxon>Cephaloboidea</taxon>
        <taxon>Cephalobidae</taxon>
        <taxon>Acrobeloides</taxon>
    </lineage>
</organism>
<dbReference type="SUPFAM" id="SSF101898">
    <property type="entry name" value="NHL repeat"/>
    <property type="match status" value="2"/>
</dbReference>
<dbReference type="Gene3D" id="2.120.10.30">
    <property type="entry name" value="TolB, C-terminal domain"/>
    <property type="match status" value="2"/>
</dbReference>
<dbReference type="GO" id="GO:0006518">
    <property type="term" value="P:peptide metabolic process"/>
    <property type="evidence" value="ECO:0007669"/>
    <property type="project" value="InterPro"/>
</dbReference>
<dbReference type="PANTHER" id="PTHR10680:SF36">
    <property type="entry name" value="PEPTIDYL-ALPHA-HYDROXYGLYCINE ALPHA-AMIDATING LYASE 1"/>
    <property type="match status" value="1"/>
</dbReference>
<dbReference type="GO" id="GO:0004598">
    <property type="term" value="F:peptidylamidoglycolate lyase activity"/>
    <property type="evidence" value="ECO:0007669"/>
    <property type="project" value="UniProtKB-EC"/>
</dbReference>
<comment type="cofactor">
    <cofactor evidence="9">
        <name>Zn(2+)</name>
        <dbReference type="ChEBI" id="CHEBI:29105"/>
    </cofactor>
    <text evidence="9">Binds one Zn(2+) ion per subunit.</text>
</comment>
<dbReference type="Proteomes" id="UP000887540">
    <property type="component" value="Unplaced"/>
</dbReference>
<proteinExistence type="predicted"/>
<feature type="binding site" evidence="8">
    <location>
        <position position="327"/>
    </location>
    <ligand>
        <name>a protein</name>
        <dbReference type="ChEBI" id="CHEBI:16541"/>
    </ligand>
    <ligandPart>
        <name>C-terminal Xaa-(2S)-2-hydroxyglycine residue</name>
        <dbReference type="ChEBI" id="CHEBI:142768"/>
    </ligandPart>
</feature>
<evidence type="ECO:0000256" key="6">
    <source>
        <dbReference type="ARBA" id="ARBA00023180"/>
    </source>
</evidence>
<evidence type="ECO:0000256" key="11">
    <source>
        <dbReference type="PROSITE-ProRule" id="PRU00504"/>
    </source>
</evidence>
<feature type="repeat" description="NHL" evidence="11">
    <location>
        <begin position="294"/>
        <end position="338"/>
    </location>
</feature>
<keyword evidence="2 9" id="KW-0479">Metal-binding</keyword>
<evidence type="ECO:0000256" key="1">
    <source>
        <dbReference type="ARBA" id="ARBA00012343"/>
    </source>
</evidence>
<feature type="disulfide bond" evidence="10">
    <location>
        <begin position="308"/>
        <end position="328"/>
    </location>
</feature>
<dbReference type="Pfam" id="PF01436">
    <property type="entry name" value="NHL"/>
    <property type="match status" value="3"/>
</dbReference>
<sequence>MNDTPQRGFNLGHVDKERKKACSLRVCLRPVFSVVEKHHSENMVRFLQFVLISTLIFVSSKASIYSFYGDAIAPSVDDDDSDDNQKEQEAEVAIEEERANLNSEVQILPVSKPLGQVGGLALTPANKLVAFHRADRVWDEFSFDKNFKFNSTLGAIKNSTFYVIDPKTGAVESEHGSETYLMPHGLTADKKGNFWVTDVGRHQVCFMQRDGFIHIKEGSFDKNFKFNSTLGAIKNSTFYVIDPKTGAVESEHGSDTFLMPHGLTADKKGNFWVTDVGRHQVMKLDSNFKPILELGEKGVPGSDEKHFCQPSDVAVASNGDFFVADGYCNSRIMKFDKDGKLLTSFGSPNSEYPAENGEFFVPHSLALIEDVNLICVADRENERVQCFSAGISEGHRPTVPTGVFITKAENIGRVYAIREKRHYLIGVTGSDLEGQIEPQLFSMDMDTGKANTFAKGIENAHALAVSEDGNVFIGQIGPNQIVKLALSTSA</sequence>
<dbReference type="InterPro" id="IPR000720">
    <property type="entry name" value="PHM/PAL"/>
</dbReference>
<evidence type="ECO:0000256" key="5">
    <source>
        <dbReference type="ARBA" id="ARBA00023157"/>
    </source>
</evidence>
<feature type="binding site" evidence="9">
    <location>
        <position position="196"/>
    </location>
    <ligand>
        <name>Ca(2+)</name>
        <dbReference type="ChEBI" id="CHEBI:29108"/>
        <note>structural</note>
    </ligand>
</feature>
<keyword evidence="9" id="KW-0106">Calcium</keyword>
<reference evidence="13" key="1">
    <citation type="submission" date="2022-11" db="UniProtKB">
        <authorList>
            <consortium name="WormBaseParasite"/>
        </authorList>
    </citation>
    <scope>IDENTIFICATION</scope>
</reference>
<feature type="binding site" evidence="8">
    <location>
        <position position="209"/>
    </location>
    <ligand>
        <name>a protein</name>
        <dbReference type="ChEBI" id="CHEBI:16541"/>
    </ligand>
    <ligandPart>
        <name>C-terminal Xaa-(2S)-2-hydroxyglycine residue</name>
        <dbReference type="ChEBI" id="CHEBI:142768"/>
    </ligandPart>
</feature>
<dbReference type="PANTHER" id="PTHR10680">
    <property type="entry name" value="PEPTIDYL-GLYCINE ALPHA-AMIDATING MONOOXYGENASE"/>
    <property type="match status" value="1"/>
</dbReference>
<dbReference type="GO" id="GO:0046872">
    <property type="term" value="F:metal ion binding"/>
    <property type="evidence" value="ECO:0007669"/>
    <property type="project" value="UniProtKB-KW"/>
</dbReference>
<protein>
    <recommendedName>
        <fullName evidence="1">peptidylamidoglycolate lyase</fullName>
        <ecNumber evidence="1">4.3.2.5</ecNumber>
    </recommendedName>
</protein>
<dbReference type="WBParaSite" id="ACRNAN_Path_1375.g5398.t2">
    <property type="protein sequence ID" value="ACRNAN_Path_1375.g5398.t2"/>
    <property type="gene ID" value="ACRNAN_Path_1375.g5398"/>
</dbReference>
<feature type="binding site" evidence="9">
    <location>
        <position position="363"/>
    </location>
    <ligand>
        <name>Zn(2+)</name>
        <dbReference type="ChEBI" id="CHEBI:29105"/>
        <note>catalytic</note>
    </ligand>
</feature>
<keyword evidence="6" id="KW-0325">Glycoprotein</keyword>
<dbReference type="GO" id="GO:0005576">
    <property type="term" value="C:extracellular region"/>
    <property type="evidence" value="ECO:0007669"/>
    <property type="project" value="TreeGrafter"/>
</dbReference>
<evidence type="ECO:0000256" key="7">
    <source>
        <dbReference type="ARBA" id="ARBA00023239"/>
    </source>
</evidence>
<evidence type="ECO:0000313" key="12">
    <source>
        <dbReference type="Proteomes" id="UP000887540"/>
    </source>
</evidence>
<dbReference type="InterPro" id="IPR011042">
    <property type="entry name" value="6-blade_b-propeller_TolB-like"/>
</dbReference>
<feature type="binding site" evidence="9">
    <location>
        <position position="261"/>
    </location>
    <ligand>
        <name>Zn(2+)</name>
        <dbReference type="ChEBI" id="CHEBI:29105"/>
        <note>catalytic</note>
    </ligand>
</feature>
<feature type="binding site" evidence="9">
    <location>
        <position position="263"/>
    </location>
    <ligand>
        <name>Ca(2+)</name>
        <dbReference type="ChEBI" id="CHEBI:29108"/>
        <note>structural</note>
    </ligand>
</feature>
<keyword evidence="4" id="KW-0677">Repeat</keyword>
<feature type="disulfide bond" evidence="10">
    <location>
        <begin position="375"/>
        <end position="386"/>
    </location>
</feature>
<keyword evidence="12" id="KW-1185">Reference proteome</keyword>
<keyword evidence="3" id="KW-0732">Signal</keyword>
<keyword evidence="9" id="KW-0862">Zinc</keyword>
<evidence type="ECO:0000313" key="13">
    <source>
        <dbReference type="WBParaSite" id="ACRNAN_Path_1375.g5398.t2"/>
    </source>
</evidence>
<feature type="repeat" description="NHL" evidence="11">
    <location>
        <begin position="250"/>
        <end position="287"/>
    </location>
</feature>
<evidence type="ECO:0000256" key="4">
    <source>
        <dbReference type="ARBA" id="ARBA00022737"/>
    </source>
</evidence>
<evidence type="ECO:0000256" key="10">
    <source>
        <dbReference type="PIRSR" id="PIRSR600720-3"/>
    </source>
</evidence>
<dbReference type="PROSITE" id="PS51125">
    <property type="entry name" value="NHL"/>
    <property type="match status" value="3"/>
</dbReference>
<feature type="binding site" evidence="8">
    <location>
        <position position="379"/>
    </location>
    <ligand>
        <name>a protein</name>
        <dbReference type="ChEBI" id="CHEBI:16541"/>
    </ligand>
    <ligandPart>
        <name>C-terminal Xaa-(2S)-2-hydroxyglycine residue</name>
        <dbReference type="ChEBI" id="CHEBI:142768"/>
    </ligandPart>
</feature>
<keyword evidence="5 10" id="KW-1015">Disulfide bond</keyword>
<dbReference type="GO" id="GO:0016020">
    <property type="term" value="C:membrane"/>
    <property type="evidence" value="ECO:0007669"/>
    <property type="project" value="InterPro"/>
</dbReference>
<feature type="repeat" description="NHL" evidence="11">
    <location>
        <begin position="350"/>
        <end position="390"/>
    </location>
</feature>
<feature type="binding site" evidence="9">
    <location>
        <position position="461"/>
    </location>
    <ligand>
        <name>Zn(2+)</name>
        <dbReference type="ChEBI" id="CHEBI:29105"/>
        <note>catalytic</note>
    </ligand>
</feature>
<name>A0A914BZP4_9BILA</name>
<evidence type="ECO:0000256" key="8">
    <source>
        <dbReference type="PIRSR" id="PIRSR600720-1"/>
    </source>
</evidence>
<dbReference type="InterPro" id="IPR001258">
    <property type="entry name" value="NHL_repeat"/>
</dbReference>
<accession>A0A914BZP4</accession>
<evidence type="ECO:0000256" key="3">
    <source>
        <dbReference type="ARBA" id="ARBA00022729"/>
    </source>
</evidence>